<evidence type="ECO:0000313" key="3">
    <source>
        <dbReference type="Proteomes" id="UP001458880"/>
    </source>
</evidence>
<accession>A0AAW1J0Q5</accession>
<feature type="region of interest" description="Disordered" evidence="1">
    <location>
        <begin position="1"/>
        <end position="159"/>
    </location>
</feature>
<name>A0AAW1J0Q5_POPJA</name>
<keyword evidence="3" id="KW-1185">Reference proteome</keyword>
<sequence length="240" mass="26671">MAAYATDRPIQTAAHTDQTNQRLSNLTLSLEHTDSPPLAPVQLTPPTQADPYYIPPTIHSSKFYTAKSATAAASSSSSSNVNSSDTLLKDLRPLPKSGDRKTNTKRGRKRRSTAILTDTPIKTALEEEQKAAQEEKAAVADRKQKRVTTKSASTSTKTTVDRAKKDLFKPKMTNKKRPPELSSDEESDQETFCLVCMEPYSTSRPGENWVRCVKCHFWAHECTDGDILSYRCHNCDSDCD</sequence>
<gene>
    <name evidence="2" type="ORF">QE152_g32139</name>
</gene>
<feature type="compositionally biased region" description="Low complexity" evidence="1">
    <location>
        <begin position="149"/>
        <end position="158"/>
    </location>
</feature>
<feature type="compositionally biased region" description="Basic and acidic residues" evidence="1">
    <location>
        <begin position="124"/>
        <end position="142"/>
    </location>
</feature>
<reference evidence="2 3" key="1">
    <citation type="journal article" date="2024" name="BMC Genomics">
        <title>De novo assembly and annotation of Popillia japonica's genome with initial clues to its potential as an invasive pest.</title>
        <authorList>
            <person name="Cucini C."/>
            <person name="Boschi S."/>
            <person name="Funari R."/>
            <person name="Cardaioli E."/>
            <person name="Iannotti N."/>
            <person name="Marturano G."/>
            <person name="Paoli F."/>
            <person name="Bruttini M."/>
            <person name="Carapelli A."/>
            <person name="Frati F."/>
            <person name="Nardi F."/>
        </authorList>
    </citation>
    <scope>NUCLEOTIDE SEQUENCE [LARGE SCALE GENOMIC DNA]</scope>
    <source>
        <strain evidence="2">DMR45628</strain>
    </source>
</reference>
<protein>
    <submittedName>
        <fullName evidence="2">Uncharacterized protein</fullName>
    </submittedName>
</protein>
<organism evidence="2 3">
    <name type="scientific">Popillia japonica</name>
    <name type="common">Japanese beetle</name>
    <dbReference type="NCBI Taxonomy" id="7064"/>
    <lineage>
        <taxon>Eukaryota</taxon>
        <taxon>Metazoa</taxon>
        <taxon>Ecdysozoa</taxon>
        <taxon>Arthropoda</taxon>
        <taxon>Hexapoda</taxon>
        <taxon>Insecta</taxon>
        <taxon>Pterygota</taxon>
        <taxon>Neoptera</taxon>
        <taxon>Endopterygota</taxon>
        <taxon>Coleoptera</taxon>
        <taxon>Polyphaga</taxon>
        <taxon>Scarabaeiformia</taxon>
        <taxon>Scarabaeidae</taxon>
        <taxon>Rutelinae</taxon>
        <taxon>Popillia</taxon>
    </lineage>
</organism>
<proteinExistence type="predicted"/>
<evidence type="ECO:0000313" key="2">
    <source>
        <dbReference type="EMBL" id="KAK9696092.1"/>
    </source>
</evidence>
<feature type="compositionally biased region" description="Basic and acidic residues" evidence="1">
    <location>
        <begin position="87"/>
        <end position="102"/>
    </location>
</feature>
<dbReference type="Proteomes" id="UP001458880">
    <property type="component" value="Unassembled WGS sequence"/>
</dbReference>
<comment type="caution">
    <text evidence="2">The sequence shown here is derived from an EMBL/GenBank/DDBJ whole genome shotgun (WGS) entry which is preliminary data.</text>
</comment>
<feature type="compositionally biased region" description="Basic residues" evidence="1">
    <location>
        <begin position="103"/>
        <end position="112"/>
    </location>
</feature>
<dbReference type="AlphaFoldDB" id="A0AAW1J0Q5"/>
<dbReference type="EMBL" id="JASPKY010000462">
    <property type="protein sequence ID" value="KAK9696092.1"/>
    <property type="molecule type" value="Genomic_DNA"/>
</dbReference>
<feature type="compositionally biased region" description="Low complexity" evidence="1">
    <location>
        <begin position="60"/>
        <end position="84"/>
    </location>
</feature>
<feature type="compositionally biased region" description="Polar residues" evidence="1">
    <location>
        <begin position="13"/>
        <end position="30"/>
    </location>
</feature>
<evidence type="ECO:0000256" key="1">
    <source>
        <dbReference type="SAM" id="MobiDB-lite"/>
    </source>
</evidence>